<gene>
    <name evidence="2" type="ORF">E2A64_13820</name>
</gene>
<dbReference type="Pfam" id="PF06172">
    <property type="entry name" value="Cupin_5"/>
    <property type="match status" value="1"/>
</dbReference>
<protein>
    <submittedName>
        <fullName evidence="2">Cupin domain-containing protein</fullName>
    </submittedName>
</protein>
<proteinExistence type="predicted"/>
<dbReference type="InterPro" id="IPR039935">
    <property type="entry name" value="YML079W-like"/>
</dbReference>
<evidence type="ECO:0000313" key="2">
    <source>
        <dbReference type="EMBL" id="TDH34820.1"/>
    </source>
</evidence>
<organism evidence="2 3">
    <name type="scientific">Pseudohoeflea suaedae</name>
    <dbReference type="NCBI Taxonomy" id="877384"/>
    <lineage>
        <taxon>Bacteria</taxon>
        <taxon>Pseudomonadati</taxon>
        <taxon>Pseudomonadota</taxon>
        <taxon>Alphaproteobacteria</taxon>
        <taxon>Hyphomicrobiales</taxon>
        <taxon>Rhizobiaceae</taxon>
        <taxon>Pseudohoeflea</taxon>
    </lineage>
</organism>
<dbReference type="InterPro" id="IPR009327">
    <property type="entry name" value="Cupin_DUF985"/>
</dbReference>
<dbReference type="PANTHER" id="PTHR33387">
    <property type="entry name" value="RMLC-LIKE JELLY ROLL FOLD PROTEIN"/>
    <property type="match status" value="1"/>
</dbReference>
<dbReference type="CDD" id="cd06121">
    <property type="entry name" value="cupin_YML079wp"/>
    <property type="match status" value="1"/>
</dbReference>
<reference evidence="2 3" key="1">
    <citation type="journal article" date="2013" name="Int. J. Syst. Evol. Microbiol.">
        <title>Hoeflea suaedae sp. nov., an endophytic bacterium isolated from the root of the halophyte Suaeda maritima.</title>
        <authorList>
            <person name="Chung E.J."/>
            <person name="Park J.A."/>
            <person name="Pramanik P."/>
            <person name="Bibi F."/>
            <person name="Jeon C.O."/>
            <person name="Chung Y.R."/>
        </authorList>
    </citation>
    <scope>NUCLEOTIDE SEQUENCE [LARGE SCALE GENOMIC DNA]</scope>
    <source>
        <strain evidence="2 3">YC6898</strain>
    </source>
</reference>
<dbReference type="EMBL" id="SMSI01000003">
    <property type="protein sequence ID" value="TDH34820.1"/>
    <property type="molecule type" value="Genomic_DNA"/>
</dbReference>
<sequence length="147" mass="15596">MRFDAGLTPEAIIATLGMSPHPEGGHYVETFRDTSGGGRGASTAIYYLLKAGERSHWHRVTDASEVWHWHAGGSLKLSLAAPGGPAESHVLGIELAKGQRPQIVVPANCWQSAEPMDTWTLVGCTVAPGFAFSSFEMAPPGWTPPSG</sequence>
<dbReference type="SUPFAM" id="SSF51182">
    <property type="entry name" value="RmlC-like cupins"/>
    <property type="match status" value="1"/>
</dbReference>
<dbReference type="InterPro" id="IPR014710">
    <property type="entry name" value="RmlC-like_jellyroll"/>
</dbReference>
<dbReference type="Proteomes" id="UP000295131">
    <property type="component" value="Unassembled WGS sequence"/>
</dbReference>
<comment type="caution">
    <text evidence="2">The sequence shown here is derived from an EMBL/GenBank/DDBJ whole genome shotgun (WGS) entry which is preliminary data.</text>
</comment>
<evidence type="ECO:0000313" key="3">
    <source>
        <dbReference type="Proteomes" id="UP000295131"/>
    </source>
</evidence>
<dbReference type="InterPro" id="IPR011051">
    <property type="entry name" value="RmlC_Cupin_sf"/>
</dbReference>
<dbReference type="Gene3D" id="2.60.120.10">
    <property type="entry name" value="Jelly Rolls"/>
    <property type="match status" value="1"/>
</dbReference>
<dbReference type="AlphaFoldDB" id="A0A4R5PJ01"/>
<dbReference type="RefSeq" id="WP_133285105.1">
    <property type="nucleotide sequence ID" value="NZ_SMSI01000003.1"/>
</dbReference>
<dbReference type="OrthoDB" id="9798288at2"/>
<keyword evidence="3" id="KW-1185">Reference proteome</keyword>
<accession>A0A4R5PJ01</accession>
<evidence type="ECO:0000259" key="1">
    <source>
        <dbReference type="Pfam" id="PF06172"/>
    </source>
</evidence>
<dbReference type="PANTHER" id="PTHR33387:SF3">
    <property type="entry name" value="DUF985 DOMAIN-CONTAINING PROTEIN"/>
    <property type="match status" value="1"/>
</dbReference>
<name>A0A4R5PJ01_9HYPH</name>
<feature type="domain" description="DUF985" evidence="1">
    <location>
        <begin position="11"/>
        <end position="138"/>
    </location>
</feature>